<gene>
    <name evidence="1" type="ORF">HNQ67_002203</name>
</gene>
<dbReference type="Proteomes" id="UP000566663">
    <property type="component" value="Unassembled WGS sequence"/>
</dbReference>
<protein>
    <submittedName>
        <fullName evidence="1">Uncharacterized protein</fullName>
    </submittedName>
</protein>
<evidence type="ECO:0000313" key="2">
    <source>
        <dbReference type="Proteomes" id="UP000566663"/>
    </source>
</evidence>
<reference evidence="1 2" key="1">
    <citation type="submission" date="2020-08" db="EMBL/GenBank/DDBJ databases">
        <title>Genomic Encyclopedia of Type Strains, Phase IV (KMG-IV): sequencing the most valuable type-strain genomes for metagenomic binning, comparative biology and taxonomic classification.</title>
        <authorList>
            <person name="Goeker M."/>
        </authorList>
    </citation>
    <scope>NUCLEOTIDE SEQUENCE [LARGE SCALE GENOMIC DNA]</scope>
    <source>
        <strain evidence="1 2">DSM 25335</strain>
    </source>
</reference>
<dbReference type="RefSeq" id="WP_183255271.1">
    <property type="nucleotide sequence ID" value="NZ_BAAAFF010000001.1"/>
</dbReference>
<keyword evidence="2" id="KW-1185">Reference proteome</keyword>
<organism evidence="1 2">
    <name type="scientific">Brevundimonas basaltis</name>
    <dbReference type="NCBI Taxonomy" id="472166"/>
    <lineage>
        <taxon>Bacteria</taxon>
        <taxon>Pseudomonadati</taxon>
        <taxon>Pseudomonadota</taxon>
        <taxon>Alphaproteobacteria</taxon>
        <taxon>Caulobacterales</taxon>
        <taxon>Caulobacteraceae</taxon>
        <taxon>Brevundimonas</taxon>
    </lineage>
</organism>
<name>A0A7W8MHI5_9CAUL</name>
<proteinExistence type="predicted"/>
<sequence>MEAADIGILGIAGILLAAAAASAAVLSGCRRRQKLLSILRSETLGLSREVAELAEAICSRQADGRIIDQDVLDRYSLTEPQTYPGLIPSLWRLPTDLAGRAVEFHGQLCLARSRLAAWRRGERGSISTYLLVSALTRSANSGDGILRESTRRLGWPTGWKPEMPLASALVEGIERTNPELLDGGYWSPPA</sequence>
<dbReference type="EMBL" id="JACHFZ010000004">
    <property type="protein sequence ID" value="MBB5292679.1"/>
    <property type="molecule type" value="Genomic_DNA"/>
</dbReference>
<dbReference type="AlphaFoldDB" id="A0A7W8MHI5"/>
<accession>A0A7W8MHI5</accession>
<evidence type="ECO:0000313" key="1">
    <source>
        <dbReference type="EMBL" id="MBB5292679.1"/>
    </source>
</evidence>
<comment type="caution">
    <text evidence="1">The sequence shown here is derived from an EMBL/GenBank/DDBJ whole genome shotgun (WGS) entry which is preliminary data.</text>
</comment>